<organism evidence="1">
    <name type="scientific">marine metagenome</name>
    <dbReference type="NCBI Taxonomy" id="408172"/>
    <lineage>
        <taxon>unclassified sequences</taxon>
        <taxon>metagenomes</taxon>
        <taxon>ecological metagenomes</taxon>
    </lineage>
</organism>
<name>A0A383CXQ9_9ZZZZ</name>
<reference evidence="1" key="1">
    <citation type="submission" date="2018-05" db="EMBL/GenBank/DDBJ databases">
        <authorList>
            <person name="Lanie J.A."/>
            <person name="Ng W.-L."/>
            <person name="Kazmierczak K.M."/>
            <person name="Andrzejewski T.M."/>
            <person name="Davidsen T.M."/>
            <person name="Wayne K.J."/>
            <person name="Tettelin H."/>
            <person name="Glass J.I."/>
            <person name="Rusch D."/>
            <person name="Podicherti R."/>
            <person name="Tsui H.-C.T."/>
            <person name="Winkler M.E."/>
        </authorList>
    </citation>
    <scope>NUCLEOTIDE SEQUENCE</scope>
</reference>
<proteinExistence type="predicted"/>
<gene>
    <name evidence="1" type="ORF">METZ01_LOCUS489653</name>
</gene>
<protein>
    <submittedName>
        <fullName evidence="1">Uncharacterized protein</fullName>
    </submittedName>
</protein>
<dbReference type="AlphaFoldDB" id="A0A383CXQ9"/>
<accession>A0A383CXQ9</accession>
<sequence length="51" mass="5759">MHHNSEASTVLLLAADVFSQLGTKPLRVYGMGIRMKMVVLLNLKLRNYSQL</sequence>
<dbReference type="EMBL" id="UINC01212461">
    <property type="protein sequence ID" value="SVE36799.1"/>
    <property type="molecule type" value="Genomic_DNA"/>
</dbReference>
<evidence type="ECO:0000313" key="1">
    <source>
        <dbReference type="EMBL" id="SVE36799.1"/>
    </source>
</evidence>